<comment type="function">
    <text evidence="5">Lipolytic acyl hydrolase (LAH).</text>
</comment>
<dbReference type="RefSeq" id="XP_022743051.1">
    <property type="nucleotide sequence ID" value="XM_022887316.1"/>
</dbReference>
<dbReference type="OrthoDB" id="1658288at2759"/>
<proteinExistence type="inferred from homology"/>
<dbReference type="Gene3D" id="3.40.1090.10">
    <property type="entry name" value="Cytosolic phospholipase A2 catalytic domain"/>
    <property type="match status" value="1"/>
</dbReference>
<dbReference type="GO" id="GO:0004620">
    <property type="term" value="F:phospholipase activity"/>
    <property type="evidence" value="ECO:0007669"/>
    <property type="project" value="TreeGrafter"/>
</dbReference>
<accession>A0A6P5YSD6</accession>
<dbReference type="PROSITE" id="PS51635">
    <property type="entry name" value="PNPLA"/>
    <property type="match status" value="1"/>
</dbReference>
<evidence type="ECO:0000256" key="4">
    <source>
        <dbReference type="PROSITE-ProRule" id="PRU01161"/>
    </source>
</evidence>
<dbReference type="InterPro" id="IPR016035">
    <property type="entry name" value="Acyl_Trfase/lysoPLipase"/>
</dbReference>
<evidence type="ECO:0000256" key="5">
    <source>
        <dbReference type="RuleBase" id="RU361262"/>
    </source>
</evidence>
<dbReference type="EC" id="3.1.1.-" evidence="5"/>
<reference evidence="8" key="1">
    <citation type="submission" date="2025-08" db="UniProtKB">
        <authorList>
            <consortium name="RefSeq"/>
        </authorList>
    </citation>
    <scope>IDENTIFICATION</scope>
    <source>
        <tissue evidence="8">Fruit stalk</tissue>
    </source>
</reference>
<dbReference type="Pfam" id="PF01734">
    <property type="entry name" value="Patatin"/>
    <property type="match status" value="1"/>
</dbReference>
<dbReference type="PANTHER" id="PTHR32176">
    <property type="entry name" value="XYLOSE ISOMERASE"/>
    <property type="match status" value="1"/>
</dbReference>
<dbReference type="Proteomes" id="UP000515121">
    <property type="component" value="Unplaced"/>
</dbReference>
<organism evidence="7 8">
    <name type="scientific">Durio zibethinus</name>
    <name type="common">Durian</name>
    <dbReference type="NCBI Taxonomy" id="66656"/>
    <lineage>
        <taxon>Eukaryota</taxon>
        <taxon>Viridiplantae</taxon>
        <taxon>Streptophyta</taxon>
        <taxon>Embryophyta</taxon>
        <taxon>Tracheophyta</taxon>
        <taxon>Spermatophyta</taxon>
        <taxon>Magnoliopsida</taxon>
        <taxon>eudicotyledons</taxon>
        <taxon>Gunneridae</taxon>
        <taxon>Pentapetalae</taxon>
        <taxon>rosids</taxon>
        <taxon>malvids</taxon>
        <taxon>Malvales</taxon>
        <taxon>Malvaceae</taxon>
        <taxon>Helicteroideae</taxon>
        <taxon>Durio</taxon>
    </lineage>
</organism>
<dbReference type="KEGG" id="dzi:111294132"/>
<evidence type="ECO:0000256" key="3">
    <source>
        <dbReference type="ARBA" id="ARBA00023098"/>
    </source>
</evidence>
<name>A0A6P5YSD6_DURZI</name>
<dbReference type="AlphaFoldDB" id="A0A6P5YSD6"/>
<evidence type="ECO:0000256" key="2">
    <source>
        <dbReference type="ARBA" id="ARBA00022963"/>
    </source>
</evidence>
<evidence type="ECO:0000256" key="1">
    <source>
        <dbReference type="ARBA" id="ARBA00010240"/>
    </source>
</evidence>
<dbReference type="GO" id="GO:0047372">
    <property type="term" value="F:monoacylglycerol lipase activity"/>
    <property type="evidence" value="ECO:0007669"/>
    <property type="project" value="TreeGrafter"/>
</dbReference>
<dbReference type="InterPro" id="IPR002641">
    <property type="entry name" value="PNPLA_dom"/>
</dbReference>
<evidence type="ECO:0000313" key="8">
    <source>
        <dbReference type="RefSeq" id="XP_022743051.1"/>
    </source>
</evidence>
<dbReference type="GO" id="GO:0016042">
    <property type="term" value="P:lipid catabolic process"/>
    <property type="evidence" value="ECO:0007669"/>
    <property type="project" value="UniProtKB-KW"/>
</dbReference>
<keyword evidence="2 5" id="KW-0442">Lipid degradation</keyword>
<keyword evidence="5" id="KW-0378">Hydrolase</keyword>
<keyword evidence="7" id="KW-1185">Reference proteome</keyword>
<feature type="short sequence motif" description="DGA/G" evidence="4">
    <location>
        <begin position="134"/>
        <end position="136"/>
    </location>
</feature>
<gene>
    <name evidence="8" type="primary">LOC111294132</name>
</gene>
<protein>
    <recommendedName>
        <fullName evidence="5">Patatin</fullName>
        <ecNumber evidence="5">3.1.1.-</ecNumber>
    </recommendedName>
</protein>
<evidence type="ECO:0000259" key="6">
    <source>
        <dbReference type="PROSITE" id="PS51635"/>
    </source>
</evidence>
<keyword evidence="3 5" id="KW-0443">Lipid metabolism</keyword>
<dbReference type="GeneID" id="111294132"/>
<sequence>MYSLNWYTTITKWVKLVWNKYSEPVYHSVEAFIRWIEIAALGPKCDGFYLHKKIKEMLGDRRLSETLSNVIIPSFDIKLLQPIVFSTLKARHDDSEDAPLADVCISTSAGPYFLLPYYFEINSSKGTKKFNLVDGGVAANNPVNLIFRNNVLIAFSHQTEYCNEIFLHS</sequence>
<dbReference type="SUPFAM" id="SSF52151">
    <property type="entry name" value="FabD/lysophospholipase-like"/>
    <property type="match status" value="1"/>
</dbReference>
<feature type="domain" description="PNPLA" evidence="6">
    <location>
        <begin position="1"/>
        <end position="147"/>
    </location>
</feature>
<comment type="domain">
    <text evidence="5">The nitrogen atoms of the two glycine residues in the GGXR motif define the oxyanion hole, and stabilize the oxyanion that forms during the nucleophilic attack by the catalytic serine during substrate cleavage.</text>
</comment>
<dbReference type="PANTHER" id="PTHR32176:SF116">
    <property type="entry name" value="PATATIN"/>
    <property type="match status" value="1"/>
</dbReference>
<comment type="caution">
    <text evidence="4">Lacks conserved residue(s) required for the propagation of feature annotation.</text>
</comment>
<comment type="similarity">
    <text evidence="1 5">Belongs to the patatin family.</text>
</comment>
<evidence type="ECO:0000313" key="7">
    <source>
        <dbReference type="Proteomes" id="UP000515121"/>
    </source>
</evidence>